<evidence type="ECO:0000256" key="3">
    <source>
        <dbReference type="ARBA" id="ARBA00022490"/>
    </source>
</evidence>
<organism evidence="8 9">
    <name type="scientific">Bagarius yarrelli</name>
    <name type="common">Goonch</name>
    <name type="synonym">Bagrus yarrelli</name>
    <dbReference type="NCBI Taxonomy" id="175774"/>
    <lineage>
        <taxon>Eukaryota</taxon>
        <taxon>Metazoa</taxon>
        <taxon>Chordata</taxon>
        <taxon>Craniata</taxon>
        <taxon>Vertebrata</taxon>
        <taxon>Euteleostomi</taxon>
        <taxon>Actinopterygii</taxon>
        <taxon>Neopterygii</taxon>
        <taxon>Teleostei</taxon>
        <taxon>Ostariophysi</taxon>
        <taxon>Siluriformes</taxon>
        <taxon>Sisoridae</taxon>
        <taxon>Sisorinae</taxon>
        <taxon>Bagarius</taxon>
    </lineage>
</organism>
<dbReference type="GO" id="GO:0005737">
    <property type="term" value="C:cytoplasm"/>
    <property type="evidence" value="ECO:0007669"/>
    <property type="project" value="UniProtKB-SubCell"/>
</dbReference>
<dbReference type="PANTHER" id="PTHR23166:SF9">
    <property type="entry name" value="CTTNBP2 N-TERMINAL-LIKE PROTEIN"/>
    <property type="match status" value="1"/>
</dbReference>
<gene>
    <name evidence="8" type="ORF">Baya_12107</name>
</gene>
<keyword evidence="5" id="KW-0175">Coiled coil</keyword>
<evidence type="ECO:0000256" key="2">
    <source>
        <dbReference type="ARBA" id="ARBA00004496"/>
    </source>
</evidence>
<sequence>MASEGAKGEQPPPLQTLLTAGHGSVETKCELNMDNLSKPELLTLLSIMEGELEARDLVIEALRARRKEVFLQEHYGHFSMTDPFLALQRDFESVAGHKEHRAVSASPITVLEAVMAHCRKMQERMSAQLAAAEGRQKRVRLYVCFKCRIITTCNR</sequence>
<dbReference type="GO" id="GO:0051721">
    <property type="term" value="F:protein phosphatase 2A binding"/>
    <property type="evidence" value="ECO:0007669"/>
    <property type="project" value="TreeGrafter"/>
</dbReference>
<keyword evidence="4" id="KW-0597">Phosphoprotein</keyword>
<evidence type="ECO:0000256" key="5">
    <source>
        <dbReference type="ARBA" id="ARBA00023054"/>
    </source>
</evidence>
<evidence type="ECO:0000256" key="6">
    <source>
        <dbReference type="ARBA" id="ARBA00023273"/>
    </source>
</evidence>
<dbReference type="PANTHER" id="PTHR23166">
    <property type="entry name" value="FILAMIN/GPBP-INTERACTING PROTEIN"/>
    <property type="match status" value="1"/>
</dbReference>
<dbReference type="OrthoDB" id="6021133at2759"/>
<dbReference type="InterPro" id="IPR050719">
    <property type="entry name" value="Cortactin-Actin_Reg"/>
</dbReference>
<keyword evidence="9" id="KW-1185">Reference proteome</keyword>
<evidence type="ECO:0000313" key="9">
    <source>
        <dbReference type="Proteomes" id="UP000319801"/>
    </source>
</evidence>
<reference evidence="8 9" key="1">
    <citation type="journal article" date="2019" name="Genome Biol. Evol.">
        <title>Whole-Genome Sequencing of the Giant Devil Catfish, Bagarius yarrelli.</title>
        <authorList>
            <person name="Jiang W."/>
            <person name="Lv Y."/>
            <person name="Cheng L."/>
            <person name="Yang K."/>
            <person name="Chao B."/>
            <person name="Wang X."/>
            <person name="Li Y."/>
            <person name="Pan X."/>
            <person name="You X."/>
            <person name="Zhang Y."/>
            <person name="Yang J."/>
            <person name="Li J."/>
            <person name="Zhang X."/>
            <person name="Liu S."/>
            <person name="Sun C."/>
            <person name="Yang J."/>
            <person name="Shi Q."/>
        </authorList>
    </citation>
    <scope>NUCLEOTIDE SEQUENCE [LARGE SCALE GENOMIC DNA]</scope>
    <source>
        <strain evidence="8">JWS20170419001</strain>
        <tissue evidence="8">Muscle</tissue>
    </source>
</reference>
<name>A0A556V2Q8_BAGYA</name>
<keyword evidence="6" id="KW-0966">Cell projection</keyword>
<evidence type="ECO:0000256" key="1">
    <source>
        <dbReference type="ARBA" id="ARBA00004316"/>
    </source>
</evidence>
<evidence type="ECO:0000256" key="4">
    <source>
        <dbReference type="ARBA" id="ARBA00022553"/>
    </source>
</evidence>
<dbReference type="AlphaFoldDB" id="A0A556V2Q8"/>
<keyword evidence="3" id="KW-0963">Cytoplasm</keyword>
<proteinExistence type="predicted"/>
<accession>A0A556V2Q8</accession>
<feature type="domain" description="Cortactin-binding protein-2 N-terminal" evidence="7">
    <location>
        <begin position="35"/>
        <end position="139"/>
    </location>
</feature>
<comment type="subcellular location">
    <subcellularLocation>
        <location evidence="1">Cell projection</location>
    </subcellularLocation>
    <subcellularLocation>
        <location evidence="2">Cytoplasm</location>
    </subcellularLocation>
</comment>
<dbReference type="GO" id="GO:0015629">
    <property type="term" value="C:actin cytoskeleton"/>
    <property type="evidence" value="ECO:0007669"/>
    <property type="project" value="TreeGrafter"/>
</dbReference>
<dbReference type="InterPro" id="IPR019131">
    <property type="entry name" value="Cortactin-binding_p2_N"/>
</dbReference>
<evidence type="ECO:0000259" key="7">
    <source>
        <dbReference type="Pfam" id="PF09727"/>
    </source>
</evidence>
<dbReference type="Proteomes" id="UP000319801">
    <property type="component" value="Unassembled WGS sequence"/>
</dbReference>
<dbReference type="GO" id="GO:0042995">
    <property type="term" value="C:cell projection"/>
    <property type="evidence" value="ECO:0007669"/>
    <property type="project" value="UniProtKB-SubCell"/>
</dbReference>
<comment type="caution">
    <text evidence="8">The sequence shown here is derived from an EMBL/GenBank/DDBJ whole genome shotgun (WGS) entry which is preliminary data.</text>
</comment>
<protein>
    <submittedName>
        <fullName evidence="8">Cortactin-binding protein 2</fullName>
    </submittedName>
</protein>
<dbReference type="EMBL" id="VCAZ01000104">
    <property type="protein sequence ID" value="TSS72681.1"/>
    <property type="molecule type" value="Genomic_DNA"/>
</dbReference>
<evidence type="ECO:0000313" key="8">
    <source>
        <dbReference type="EMBL" id="TSS72681.1"/>
    </source>
</evidence>
<dbReference type="Pfam" id="PF09727">
    <property type="entry name" value="CortBP2"/>
    <property type="match status" value="1"/>
</dbReference>